<dbReference type="Proteomes" id="UP001231915">
    <property type="component" value="Unassembled WGS sequence"/>
</dbReference>
<feature type="domain" description="Response regulatory" evidence="2">
    <location>
        <begin position="5"/>
        <end position="135"/>
    </location>
</feature>
<keyword evidence="1" id="KW-0597">Phosphoprotein</keyword>
<dbReference type="InterPro" id="IPR011006">
    <property type="entry name" value="CheY-like_superfamily"/>
</dbReference>
<dbReference type="InterPro" id="IPR001789">
    <property type="entry name" value="Sig_transdc_resp-reg_receiver"/>
</dbReference>
<protein>
    <submittedName>
        <fullName evidence="3">Response regulator</fullName>
    </submittedName>
</protein>
<comment type="caution">
    <text evidence="3">The sequence shown here is derived from an EMBL/GenBank/DDBJ whole genome shotgun (WGS) entry which is preliminary data.</text>
</comment>
<proteinExistence type="predicted"/>
<dbReference type="PROSITE" id="PS50110">
    <property type="entry name" value="RESPONSE_REGULATORY"/>
    <property type="match status" value="1"/>
</dbReference>
<dbReference type="InterPro" id="IPR052893">
    <property type="entry name" value="TCS_response_regulator"/>
</dbReference>
<sequence length="141" mass="16505">MQKFSIMIIDDCEDDRYLLKRVIKKLDISTQIFEADNGETALNFLEDYEENYKRFADDFPPLLIFLDINMPRVNGFEFLAAFHKLREANKNYTSSIFIMFTSSAMEEDKRKTEAYDFVKGFLNKGDLSKECIQESIESCMG</sequence>
<evidence type="ECO:0000313" key="4">
    <source>
        <dbReference type="Proteomes" id="UP001231915"/>
    </source>
</evidence>
<dbReference type="SMART" id="SM00448">
    <property type="entry name" value="REC"/>
    <property type="match status" value="1"/>
</dbReference>
<dbReference type="PANTHER" id="PTHR44520:SF2">
    <property type="entry name" value="RESPONSE REGULATOR RCP1"/>
    <property type="match status" value="1"/>
</dbReference>
<gene>
    <name evidence="3" type="ORF">QNM18_03205</name>
</gene>
<feature type="modified residue" description="4-aspartylphosphate" evidence="1">
    <location>
        <position position="67"/>
    </location>
</feature>
<dbReference type="EMBL" id="JASJUT010000001">
    <property type="protein sequence ID" value="MDK2594077.1"/>
    <property type="molecule type" value="Genomic_DNA"/>
</dbReference>
<organism evidence="3 4">
    <name type="scientific">Pseudoalteromonas obscura</name>
    <dbReference type="NCBI Taxonomy" id="3048491"/>
    <lineage>
        <taxon>Bacteria</taxon>
        <taxon>Pseudomonadati</taxon>
        <taxon>Pseudomonadota</taxon>
        <taxon>Gammaproteobacteria</taxon>
        <taxon>Alteromonadales</taxon>
        <taxon>Pseudoalteromonadaceae</taxon>
        <taxon>Pseudoalteromonas</taxon>
    </lineage>
</organism>
<evidence type="ECO:0000256" key="1">
    <source>
        <dbReference type="PROSITE-ProRule" id="PRU00169"/>
    </source>
</evidence>
<dbReference type="SUPFAM" id="SSF52172">
    <property type="entry name" value="CheY-like"/>
    <property type="match status" value="1"/>
</dbReference>
<dbReference type="Pfam" id="PF00072">
    <property type="entry name" value="Response_reg"/>
    <property type="match status" value="1"/>
</dbReference>
<name>A0ABT7EG88_9GAMM</name>
<keyword evidence="4" id="KW-1185">Reference proteome</keyword>
<accession>A0ABT7EG88</accession>
<reference evidence="3 4" key="1">
    <citation type="submission" date="2023-05" db="EMBL/GenBank/DDBJ databases">
        <title>Pseudoalteromonas ardens sp. nov., Pseudoalteromonas obscura sp. nov., and Pseudoalteromonas umbrosa sp. nov., isolated from the coral Montipora capitata.</title>
        <authorList>
            <person name="Thomas E.M."/>
            <person name="Smith E.M."/>
            <person name="Papke E."/>
            <person name="Shlafstein M.D."/>
            <person name="Oline D.K."/>
            <person name="Videau P."/>
            <person name="Saw J.H."/>
            <person name="Strangman W.K."/>
            <person name="Ushijima B."/>
        </authorList>
    </citation>
    <scope>NUCLEOTIDE SEQUENCE [LARGE SCALE GENOMIC DNA]</scope>
    <source>
        <strain evidence="3 4">P94</strain>
    </source>
</reference>
<dbReference type="PANTHER" id="PTHR44520">
    <property type="entry name" value="RESPONSE REGULATOR RCP1-RELATED"/>
    <property type="match status" value="1"/>
</dbReference>
<dbReference type="RefSeq" id="WP_284136320.1">
    <property type="nucleotide sequence ID" value="NZ_JASJUT010000001.1"/>
</dbReference>
<evidence type="ECO:0000259" key="2">
    <source>
        <dbReference type="PROSITE" id="PS50110"/>
    </source>
</evidence>
<dbReference type="Gene3D" id="3.40.50.2300">
    <property type="match status" value="1"/>
</dbReference>
<evidence type="ECO:0000313" key="3">
    <source>
        <dbReference type="EMBL" id="MDK2594077.1"/>
    </source>
</evidence>